<organism evidence="7 8">
    <name type="scientific">Paludibacter propionicigenes (strain DSM 17365 / JCM 13257 / WB4)</name>
    <dbReference type="NCBI Taxonomy" id="694427"/>
    <lineage>
        <taxon>Bacteria</taxon>
        <taxon>Pseudomonadati</taxon>
        <taxon>Bacteroidota</taxon>
        <taxon>Bacteroidia</taxon>
        <taxon>Bacteroidales</taxon>
        <taxon>Paludibacteraceae</taxon>
        <taxon>Paludibacter</taxon>
    </lineage>
</organism>
<dbReference type="RefSeq" id="WP_013446052.1">
    <property type="nucleotide sequence ID" value="NC_014734.1"/>
</dbReference>
<dbReference type="SUPFAM" id="SSF51735">
    <property type="entry name" value="NAD(P)-binding Rossmann-fold domains"/>
    <property type="match status" value="1"/>
</dbReference>
<dbReference type="EMBL" id="CP002345">
    <property type="protein sequence ID" value="ADQ80683.1"/>
    <property type="molecule type" value="Genomic_DNA"/>
</dbReference>
<evidence type="ECO:0000313" key="7">
    <source>
        <dbReference type="EMBL" id="ADQ80683.1"/>
    </source>
</evidence>
<dbReference type="NCBIfam" id="TIGR01470">
    <property type="entry name" value="cysG_Nterm"/>
    <property type="match status" value="1"/>
</dbReference>
<sequence length="181" mass="19832">MNKNIQDESNSIPFQGLGVNSPLGAGGRREDLKFLPISINVTNKKILLIGGGKVATHKGTIMARFVTNVTVIAPEFTDEILKLPYTFIQKEYKKSDLEGFFLVYVCTGDHDLNARIKADSEELGILTSVCDAPLLCDFVSPAIHKAGHVTISVGSNARDVYKSVDIRNQIKELIDNGTIRI</sequence>
<dbReference type="GO" id="GO:0019354">
    <property type="term" value="P:siroheme biosynthetic process"/>
    <property type="evidence" value="ECO:0007669"/>
    <property type="project" value="UniProtKB-UniPathway"/>
</dbReference>
<reference evidence="7 8" key="2">
    <citation type="journal article" date="2011" name="Stand. Genomic Sci.">
        <title>Complete genome sequence of Paludibacter propionicigenes type strain (WB4).</title>
        <authorList>
            <person name="Gronow S."/>
            <person name="Munk C."/>
            <person name="Lapidus A."/>
            <person name="Nolan M."/>
            <person name="Lucas S."/>
            <person name="Hammon N."/>
            <person name="Deshpande S."/>
            <person name="Cheng J.F."/>
            <person name="Tapia R."/>
            <person name="Han C."/>
            <person name="Goodwin L."/>
            <person name="Pitluck S."/>
            <person name="Liolios K."/>
            <person name="Ivanova N."/>
            <person name="Mavromatis K."/>
            <person name="Mikhailova N."/>
            <person name="Pati A."/>
            <person name="Chen A."/>
            <person name="Palaniappan K."/>
            <person name="Land M."/>
            <person name="Hauser L."/>
            <person name="Chang Y.J."/>
            <person name="Jeffries C.D."/>
            <person name="Brambilla E."/>
            <person name="Rohde M."/>
            <person name="Goker M."/>
            <person name="Detter J.C."/>
            <person name="Woyke T."/>
            <person name="Bristow J."/>
            <person name="Eisen J.A."/>
            <person name="Markowitz V."/>
            <person name="Hugenholtz P."/>
            <person name="Kyrpides N.C."/>
            <person name="Klenk H.P."/>
        </authorList>
    </citation>
    <scope>NUCLEOTIDE SEQUENCE [LARGE SCALE GENOMIC DNA]</scope>
    <source>
        <strain evidence="8">DSM 17365 / JCM 13257 / WB4</strain>
    </source>
</reference>
<dbReference type="STRING" id="694427.Palpr_2551"/>
<evidence type="ECO:0000256" key="4">
    <source>
        <dbReference type="ARBA" id="ARBA00023027"/>
    </source>
</evidence>
<gene>
    <name evidence="7" type="ordered locus">Palpr_2551</name>
</gene>
<keyword evidence="8" id="KW-1185">Reference proteome</keyword>
<reference key="1">
    <citation type="submission" date="2010-11" db="EMBL/GenBank/DDBJ databases">
        <title>The complete genome of Paludibacter propionicigenes DSM 17365.</title>
        <authorList>
            <consortium name="US DOE Joint Genome Institute (JGI-PGF)"/>
            <person name="Lucas S."/>
            <person name="Copeland A."/>
            <person name="Lapidus A."/>
            <person name="Bruce D."/>
            <person name="Goodwin L."/>
            <person name="Pitluck S."/>
            <person name="Kyrpides N."/>
            <person name="Mavromatis K."/>
            <person name="Ivanova N."/>
            <person name="Munk A.C."/>
            <person name="Brettin T."/>
            <person name="Detter J.C."/>
            <person name="Han C."/>
            <person name="Tapia R."/>
            <person name="Land M."/>
            <person name="Hauser L."/>
            <person name="Markowitz V."/>
            <person name="Cheng J.-F."/>
            <person name="Hugenholtz P."/>
            <person name="Woyke T."/>
            <person name="Wu D."/>
            <person name="Gronow S."/>
            <person name="Wellnitz S."/>
            <person name="Brambilla E."/>
            <person name="Klenk H.-P."/>
            <person name="Eisen J.A."/>
        </authorList>
    </citation>
    <scope>NUCLEOTIDE SEQUENCE</scope>
    <source>
        <strain>WB4</strain>
    </source>
</reference>
<dbReference type="AlphaFoldDB" id="E4T7I9"/>
<evidence type="ECO:0000256" key="3">
    <source>
        <dbReference type="ARBA" id="ARBA00023002"/>
    </source>
</evidence>
<accession>E4T7I9</accession>
<evidence type="ECO:0000256" key="5">
    <source>
        <dbReference type="ARBA" id="ARBA00023244"/>
    </source>
</evidence>
<comment type="pathway">
    <text evidence="1">Porphyrin-containing compound metabolism; siroheme biosynthesis; sirohydrochlorin from precorrin-2: step 1/1.</text>
</comment>
<dbReference type="Proteomes" id="UP000008718">
    <property type="component" value="Chromosome"/>
</dbReference>
<dbReference type="EC" id="1.3.1.76" evidence="2"/>
<protein>
    <recommendedName>
        <fullName evidence="2">precorrin-2 dehydrogenase</fullName>
        <ecNumber evidence="2">1.3.1.76</ecNumber>
    </recommendedName>
</protein>
<dbReference type="HOGENOM" id="CLU_011276_8_3_10"/>
<keyword evidence="5" id="KW-0627">Porphyrin biosynthesis</keyword>
<comment type="catalytic activity">
    <reaction evidence="6">
        <text>precorrin-2 + NAD(+) = sirohydrochlorin + NADH + 2 H(+)</text>
        <dbReference type="Rhea" id="RHEA:15613"/>
        <dbReference type="ChEBI" id="CHEBI:15378"/>
        <dbReference type="ChEBI" id="CHEBI:57540"/>
        <dbReference type="ChEBI" id="CHEBI:57945"/>
        <dbReference type="ChEBI" id="CHEBI:58351"/>
        <dbReference type="ChEBI" id="CHEBI:58827"/>
        <dbReference type="EC" id="1.3.1.76"/>
    </reaction>
</comment>
<dbReference type="UniPathway" id="UPA00262">
    <property type="reaction ID" value="UER00222"/>
</dbReference>
<evidence type="ECO:0000256" key="1">
    <source>
        <dbReference type="ARBA" id="ARBA00005010"/>
    </source>
</evidence>
<dbReference type="InterPro" id="IPR036291">
    <property type="entry name" value="NAD(P)-bd_dom_sf"/>
</dbReference>
<dbReference type="Pfam" id="PF13241">
    <property type="entry name" value="NAD_binding_7"/>
    <property type="match status" value="1"/>
</dbReference>
<keyword evidence="4" id="KW-0520">NAD</keyword>
<evidence type="ECO:0000313" key="8">
    <source>
        <dbReference type="Proteomes" id="UP000008718"/>
    </source>
</evidence>
<dbReference type="OrthoDB" id="45564at2"/>
<dbReference type="GO" id="GO:0004325">
    <property type="term" value="F:ferrochelatase activity"/>
    <property type="evidence" value="ECO:0007669"/>
    <property type="project" value="InterPro"/>
</dbReference>
<dbReference type="PANTHER" id="PTHR35330">
    <property type="entry name" value="SIROHEME BIOSYNTHESIS PROTEIN MET8"/>
    <property type="match status" value="1"/>
</dbReference>
<proteinExistence type="predicted"/>
<dbReference type="eggNOG" id="COG1648">
    <property type="taxonomic scope" value="Bacteria"/>
</dbReference>
<dbReference type="InterPro" id="IPR028161">
    <property type="entry name" value="Met8-like"/>
</dbReference>
<name>E4T7I9_PALPW</name>
<dbReference type="InterPro" id="IPR006367">
    <property type="entry name" value="Sirohaem_synthase_N"/>
</dbReference>
<dbReference type="GO" id="GO:0043115">
    <property type="term" value="F:precorrin-2 dehydrogenase activity"/>
    <property type="evidence" value="ECO:0007669"/>
    <property type="project" value="UniProtKB-EC"/>
</dbReference>
<dbReference type="KEGG" id="ppn:Palpr_2551"/>
<keyword evidence="3" id="KW-0560">Oxidoreductase</keyword>
<dbReference type="PANTHER" id="PTHR35330:SF1">
    <property type="entry name" value="SIROHEME BIOSYNTHESIS PROTEIN MET8"/>
    <property type="match status" value="1"/>
</dbReference>
<evidence type="ECO:0000256" key="6">
    <source>
        <dbReference type="ARBA" id="ARBA00047561"/>
    </source>
</evidence>
<dbReference type="Gene3D" id="3.40.50.720">
    <property type="entry name" value="NAD(P)-binding Rossmann-like Domain"/>
    <property type="match status" value="1"/>
</dbReference>
<evidence type="ECO:0000256" key="2">
    <source>
        <dbReference type="ARBA" id="ARBA00012400"/>
    </source>
</evidence>